<dbReference type="KEGG" id="mbd:MEBOL_004936"/>
<dbReference type="RefSeq" id="WP_095979799.1">
    <property type="nucleotide sequence ID" value="NZ_CP022163.1"/>
</dbReference>
<dbReference type="EMBL" id="CP022163">
    <property type="protein sequence ID" value="ATB31473.1"/>
    <property type="molecule type" value="Genomic_DNA"/>
</dbReference>
<evidence type="ECO:0008006" key="3">
    <source>
        <dbReference type="Google" id="ProtNLM"/>
    </source>
</evidence>
<reference evidence="1 2" key="1">
    <citation type="submission" date="2017-06" db="EMBL/GenBank/DDBJ databases">
        <authorList>
            <person name="Kim H.J."/>
            <person name="Triplett B.A."/>
        </authorList>
    </citation>
    <scope>NUCLEOTIDE SEQUENCE [LARGE SCALE GENOMIC DNA]</scope>
    <source>
        <strain evidence="1 2">DSM 14713</strain>
    </source>
</reference>
<dbReference type="Proteomes" id="UP000217289">
    <property type="component" value="Chromosome"/>
</dbReference>
<keyword evidence="2" id="KW-1185">Reference proteome</keyword>
<name>A0A250IJU2_9BACT</name>
<dbReference type="OrthoDB" id="5523318at2"/>
<dbReference type="AlphaFoldDB" id="A0A250IJU2"/>
<proteinExistence type="predicted"/>
<evidence type="ECO:0000313" key="2">
    <source>
        <dbReference type="Proteomes" id="UP000217289"/>
    </source>
</evidence>
<dbReference type="NCBIfam" id="TIGR02265">
    <property type="entry name" value="Mxa_TIGR02265"/>
    <property type="match status" value="1"/>
</dbReference>
<dbReference type="InterPro" id="IPR011751">
    <property type="entry name" value="Mxa_paralog_2265"/>
</dbReference>
<evidence type="ECO:0000313" key="1">
    <source>
        <dbReference type="EMBL" id="ATB31473.1"/>
    </source>
</evidence>
<dbReference type="Pfam" id="PF09536">
    <property type="entry name" value="DUF2378"/>
    <property type="match status" value="1"/>
</dbReference>
<organism evidence="1 2">
    <name type="scientific">Melittangium boletus DSM 14713</name>
    <dbReference type="NCBI Taxonomy" id="1294270"/>
    <lineage>
        <taxon>Bacteria</taxon>
        <taxon>Pseudomonadati</taxon>
        <taxon>Myxococcota</taxon>
        <taxon>Myxococcia</taxon>
        <taxon>Myxococcales</taxon>
        <taxon>Cystobacterineae</taxon>
        <taxon>Archangiaceae</taxon>
        <taxon>Melittangium</taxon>
    </lineage>
</organism>
<sequence length="195" mass="21394">MTDKGSPQELEERLALTAPEDTLRGFFFTGVLEQVRPLGDPELLRRCVEAAGGDRFMFFFSYSAKAMTRLLYTAAWSLRGSQGDFGQVMRHLGQEIAPDYLESGAGRVLVLLSGGEPRRLLNGFPSAYRTAVRHGDCLVTWMGPNAARVTIQGSPLPAEYYEGAVRGVFACTKVAQVATVSRQVSLLLTEVDVSW</sequence>
<accession>A0A250IJU2</accession>
<protein>
    <recommendedName>
        <fullName evidence="3">TIGR02265 family protein</fullName>
    </recommendedName>
</protein>
<gene>
    <name evidence="1" type="ORF">MEBOL_004936</name>
</gene>